<proteinExistence type="predicted"/>
<organism evidence="2 3">
    <name type="scientific">Steccherinum ochraceum</name>
    <dbReference type="NCBI Taxonomy" id="92696"/>
    <lineage>
        <taxon>Eukaryota</taxon>
        <taxon>Fungi</taxon>
        <taxon>Dikarya</taxon>
        <taxon>Basidiomycota</taxon>
        <taxon>Agaricomycotina</taxon>
        <taxon>Agaricomycetes</taxon>
        <taxon>Polyporales</taxon>
        <taxon>Steccherinaceae</taxon>
        <taxon>Steccherinum</taxon>
    </lineage>
</organism>
<protein>
    <submittedName>
        <fullName evidence="2">Uncharacterized protein</fullName>
    </submittedName>
</protein>
<dbReference type="EMBL" id="RWJN01000558">
    <property type="protein sequence ID" value="TCD60694.1"/>
    <property type="molecule type" value="Genomic_DNA"/>
</dbReference>
<keyword evidence="3" id="KW-1185">Reference proteome</keyword>
<name>A0A4R0RE18_9APHY</name>
<comment type="caution">
    <text evidence="2">The sequence shown here is derived from an EMBL/GenBank/DDBJ whole genome shotgun (WGS) entry which is preliminary data.</text>
</comment>
<feature type="transmembrane region" description="Helical" evidence="1">
    <location>
        <begin position="34"/>
        <end position="58"/>
    </location>
</feature>
<keyword evidence="1" id="KW-0812">Transmembrane</keyword>
<dbReference type="OrthoDB" id="10660216at2759"/>
<sequence length="301" mass="31910">MAPTFSRIIPTEAVLPGTSTGGQTLLSLLGSNPLVLLSVFFGACLLVAALAYLTVLLYRRTRKPAPKDVESAVVDEAGKADRATSRIMSFATSAKTGTNNVEVLEPAPVKVLESKATLEPSESQMIRDVLVNGPILWMPYVHKKLSGSSISNILPFDSRSAPGVVNSIQEEKASESSLTEDAINLVVPTMIITPCRSTESVKNSDLNGAPPASLVCQSSFTVDYLQVPAFCHVNPRSADEQLGPVAPVVSNTTGEKFVLAIPPPRKKKGTRALGAFALGGQIQHDMATVVNDIPRQAFGNT</sequence>
<reference evidence="2 3" key="1">
    <citation type="submission" date="2018-11" db="EMBL/GenBank/DDBJ databases">
        <title>Genome assembly of Steccherinum ochraceum LE-BIN_3174, the white-rot fungus of the Steccherinaceae family (The Residual Polyporoid clade, Polyporales, Basidiomycota).</title>
        <authorList>
            <person name="Fedorova T.V."/>
            <person name="Glazunova O.A."/>
            <person name="Landesman E.O."/>
            <person name="Moiseenko K.V."/>
            <person name="Psurtseva N.V."/>
            <person name="Savinova O.S."/>
            <person name="Shakhova N.V."/>
            <person name="Tyazhelova T.V."/>
            <person name="Vasina D.V."/>
        </authorList>
    </citation>
    <scope>NUCLEOTIDE SEQUENCE [LARGE SCALE GENOMIC DNA]</scope>
    <source>
        <strain evidence="2 3">LE-BIN_3174</strain>
    </source>
</reference>
<dbReference type="Proteomes" id="UP000292702">
    <property type="component" value="Unassembled WGS sequence"/>
</dbReference>
<gene>
    <name evidence="2" type="ORF">EIP91_009661</name>
</gene>
<accession>A0A4R0RE18</accession>
<dbReference type="AlphaFoldDB" id="A0A4R0RE18"/>
<evidence type="ECO:0000313" key="3">
    <source>
        <dbReference type="Proteomes" id="UP000292702"/>
    </source>
</evidence>
<evidence type="ECO:0000256" key="1">
    <source>
        <dbReference type="SAM" id="Phobius"/>
    </source>
</evidence>
<evidence type="ECO:0000313" key="2">
    <source>
        <dbReference type="EMBL" id="TCD60694.1"/>
    </source>
</evidence>
<keyword evidence="1" id="KW-0472">Membrane</keyword>
<keyword evidence="1" id="KW-1133">Transmembrane helix</keyword>